<evidence type="ECO:0000259" key="5">
    <source>
        <dbReference type="Pfam" id="PF00135"/>
    </source>
</evidence>
<dbReference type="EMBL" id="MU006779">
    <property type="protein sequence ID" value="KAF2644006.1"/>
    <property type="molecule type" value="Genomic_DNA"/>
</dbReference>
<feature type="signal peptide" evidence="4">
    <location>
        <begin position="1"/>
        <end position="16"/>
    </location>
</feature>
<reference evidence="6" key="1">
    <citation type="journal article" date="2020" name="Stud. Mycol.">
        <title>101 Dothideomycetes genomes: a test case for predicting lifestyles and emergence of pathogens.</title>
        <authorList>
            <person name="Haridas S."/>
            <person name="Albert R."/>
            <person name="Binder M."/>
            <person name="Bloem J."/>
            <person name="Labutti K."/>
            <person name="Salamov A."/>
            <person name="Andreopoulos B."/>
            <person name="Baker S."/>
            <person name="Barry K."/>
            <person name="Bills G."/>
            <person name="Bluhm B."/>
            <person name="Cannon C."/>
            <person name="Castanera R."/>
            <person name="Culley D."/>
            <person name="Daum C."/>
            <person name="Ezra D."/>
            <person name="Gonzalez J."/>
            <person name="Henrissat B."/>
            <person name="Kuo A."/>
            <person name="Liang C."/>
            <person name="Lipzen A."/>
            <person name="Lutzoni F."/>
            <person name="Magnuson J."/>
            <person name="Mondo S."/>
            <person name="Nolan M."/>
            <person name="Ohm R."/>
            <person name="Pangilinan J."/>
            <person name="Park H.-J."/>
            <person name="Ramirez L."/>
            <person name="Alfaro M."/>
            <person name="Sun H."/>
            <person name="Tritt A."/>
            <person name="Yoshinaga Y."/>
            <person name="Zwiers L.-H."/>
            <person name="Turgeon B."/>
            <person name="Goodwin S."/>
            <person name="Spatafora J."/>
            <person name="Crous P."/>
            <person name="Grigoriev I."/>
        </authorList>
    </citation>
    <scope>NUCLEOTIDE SEQUENCE</scope>
    <source>
        <strain evidence="6">CBS 473.64</strain>
    </source>
</reference>
<dbReference type="PROSITE" id="PS00122">
    <property type="entry name" value="CARBOXYLESTERASE_B_1"/>
    <property type="match status" value="1"/>
</dbReference>
<dbReference type="PANTHER" id="PTHR43918:SF4">
    <property type="entry name" value="CARBOXYLIC ESTER HYDROLASE"/>
    <property type="match status" value="1"/>
</dbReference>
<name>A0A6A6S804_9PLEO</name>
<dbReference type="InterPro" id="IPR002168">
    <property type="entry name" value="Lipase_GDXG_HIS_AS"/>
</dbReference>
<dbReference type="EC" id="3.1.1.-" evidence="4"/>
<dbReference type="InterPro" id="IPR029058">
    <property type="entry name" value="AB_hydrolase_fold"/>
</dbReference>
<dbReference type="Proteomes" id="UP000799753">
    <property type="component" value="Unassembled WGS sequence"/>
</dbReference>
<evidence type="ECO:0000313" key="7">
    <source>
        <dbReference type="Proteomes" id="UP000799753"/>
    </source>
</evidence>
<dbReference type="AlphaFoldDB" id="A0A6A6S804"/>
<evidence type="ECO:0000256" key="4">
    <source>
        <dbReference type="RuleBase" id="RU361235"/>
    </source>
</evidence>
<evidence type="ECO:0000256" key="1">
    <source>
        <dbReference type="ARBA" id="ARBA00005964"/>
    </source>
</evidence>
<gene>
    <name evidence="6" type="ORF">P280DRAFT_222990</name>
</gene>
<organism evidence="6 7">
    <name type="scientific">Massarina eburnea CBS 473.64</name>
    <dbReference type="NCBI Taxonomy" id="1395130"/>
    <lineage>
        <taxon>Eukaryota</taxon>
        <taxon>Fungi</taxon>
        <taxon>Dikarya</taxon>
        <taxon>Ascomycota</taxon>
        <taxon>Pezizomycotina</taxon>
        <taxon>Dothideomycetes</taxon>
        <taxon>Pleosporomycetidae</taxon>
        <taxon>Pleosporales</taxon>
        <taxon>Massarineae</taxon>
        <taxon>Massarinaceae</taxon>
        <taxon>Massarina</taxon>
    </lineage>
</organism>
<dbReference type="InterPro" id="IPR050654">
    <property type="entry name" value="AChE-related_enzymes"/>
</dbReference>
<keyword evidence="7" id="KW-1185">Reference proteome</keyword>
<dbReference type="OrthoDB" id="6846267at2759"/>
<keyword evidence="4" id="KW-0732">Signal</keyword>
<feature type="domain" description="Carboxylesterase type B" evidence="5">
    <location>
        <begin position="48"/>
        <end position="542"/>
    </location>
</feature>
<dbReference type="PROSITE" id="PS01173">
    <property type="entry name" value="LIPASE_GDXG_HIS"/>
    <property type="match status" value="1"/>
</dbReference>
<dbReference type="GO" id="GO:0052689">
    <property type="term" value="F:carboxylic ester hydrolase activity"/>
    <property type="evidence" value="ECO:0007669"/>
    <property type="project" value="TreeGrafter"/>
</dbReference>
<dbReference type="Pfam" id="PF00135">
    <property type="entry name" value="COesterase"/>
    <property type="match status" value="1"/>
</dbReference>
<comment type="similarity">
    <text evidence="1 4">Belongs to the type-B carboxylesterase/lipase family.</text>
</comment>
<sequence>MMLLLDIAALVSYGDAMGLTGLVQRFVAAFAVLTTLSSTEAAHSVTLSGYGSFVGTTISQTLTKKSLPATVDAWLGIDYATQPVGDGRFAAVSTPSAFEGSKNASQYGYACVQDVEYVSYPQNEACLNMNVFRPQNVSSSEKLPVLIWVHGGGFVSGSSRSFDGAAFVANSKEPLIAVTFNYRVNSLGFLPSPVMDRLGLLNLGLLDQQQVFKFVQQYISAFGGDPDRVTIGGRSAGAHSIGIHLFHNYNKTEGASPLFSQAIIQSGSVTGRAFPNASYPLYQTQFASYLDGIGCSKVANSTDAAILGCLRTAPIDSIQNISNSLFHESEYAITWPFQPTRGGPLLEQAGSTSGVNGQFYHIPTITTNVRDEAKLYAPGNIETNQQFLDYLKNLIPGLNSQDLSDLETLYPDPTGDINGDYSPYAHSPNATQFERLSAALTDYMYVCAGQETAVRMSSAGVPVYKLRFTTNNTWPAWEGIPHTSDTKYTWAEPSGAGGVQYPDVGKLLHGYFSDFVALGDPSKANRTGVPKWPKYVDDNENGVPGLQIRIEAFGQSRVEGDAIRRTQCEWWRDEGRAGRLEK</sequence>
<keyword evidence="3 4" id="KW-0378">Hydrolase</keyword>
<evidence type="ECO:0000313" key="6">
    <source>
        <dbReference type="EMBL" id="KAF2644006.1"/>
    </source>
</evidence>
<dbReference type="PANTHER" id="PTHR43918">
    <property type="entry name" value="ACETYLCHOLINESTERASE"/>
    <property type="match status" value="1"/>
</dbReference>
<feature type="chain" id="PRO_5025709903" description="Carboxylic ester hydrolase" evidence="4">
    <location>
        <begin position="17"/>
        <end position="582"/>
    </location>
</feature>
<protein>
    <recommendedName>
        <fullName evidence="4">Carboxylic ester hydrolase</fullName>
        <ecNumber evidence="4">3.1.1.-</ecNumber>
    </recommendedName>
</protein>
<dbReference type="SUPFAM" id="SSF53474">
    <property type="entry name" value="alpha/beta-Hydrolases"/>
    <property type="match status" value="1"/>
</dbReference>
<dbReference type="InterPro" id="IPR002018">
    <property type="entry name" value="CarbesteraseB"/>
</dbReference>
<proteinExistence type="inferred from homology"/>
<accession>A0A6A6S804</accession>
<evidence type="ECO:0000256" key="3">
    <source>
        <dbReference type="ARBA" id="ARBA00022801"/>
    </source>
</evidence>
<evidence type="ECO:0000256" key="2">
    <source>
        <dbReference type="ARBA" id="ARBA00010515"/>
    </source>
</evidence>
<dbReference type="InterPro" id="IPR019826">
    <property type="entry name" value="Carboxylesterase_B_AS"/>
</dbReference>
<dbReference type="Gene3D" id="3.40.50.1820">
    <property type="entry name" value="alpha/beta hydrolase"/>
    <property type="match status" value="1"/>
</dbReference>
<comment type="similarity">
    <text evidence="2">Belongs to the 'GDXG' lipolytic enzyme family.</text>
</comment>